<accession>A0ABZ2M0B0</accession>
<organism evidence="1 2">
    <name type="scientific">Pendulispora albinea</name>
    <dbReference type="NCBI Taxonomy" id="2741071"/>
    <lineage>
        <taxon>Bacteria</taxon>
        <taxon>Pseudomonadati</taxon>
        <taxon>Myxococcota</taxon>
        <taxon>Myxococcia</taxon>
        <taxon>Myxococcales</taxon>
        <taxon>Sorangiineae</taxon>
        <taxon>Pendulisporaceae</taxon>
        <taxon>Pendulispora</taxon>
    </lineage>
</organism>
<protein>
    <submittedName>
        <fullName evidence="1">Uncharacterized protein</fullName>
    </submittedName>
</protein>
<dbReference type="EMBL" id="CP089984">
    <property type="protein sequence ID" value="WXB14786.1"/>
    <property type="molecule type" value="Genomic_DNA"/>
</dbReference>
<dbReference type="RefSeq" id="WP_394824411.1">
    <property type="nucleotide sequence ID" value="NZ_CP089984.1"/>
</dbReference>
<gene>
    <name evidence="1" type="ORF">LZC94_44080</name>
</gene>
<dbReference type="Proteomes" id="UP001370348">
    <property type="component" value="Chromosome"/>
</dbReference>
<name>A0ABZ2M0B0_9BACT</name>
<evidence type="ECO:0000313" key="1">
    <source>
        <dbReference type="EMBL" id="WXB14786.1"/>
    </source>
</evidence>
<evidence type="ECO:0000313" key="2">
    <source>
        <dbReference type="Proteomes" id="UP001370348"/>
    </source>
</evidence>
<reference evidence="1 2" key="1">
    <citation type="submission" date="2021-12" db="EMBL/GenBank/DDBJ databases">
        <title>Discovery of the Pendulisporaceae a myxobacterial family with distinct sporulation behavior and unique specialized metabolism.</title>
        <authorList>
            <person name="Garcia R."/>
            <person name="Popoff A."/>
            <person name="Bader C.D."/>
            <person name="Loehr J."/>
            <person name="Walesch S."/>
            <person name="Walt C."/>
            <person name="Boldt J."/>
            <person name="Bunk B."/>
            <person name="Haeckl F.J.F.P.J."/>
            <person name="Gunesch A.P."/>
            <person name="Birkelbach J."/>
            <person name="Nuebel U."/>
            <person name="Pietschmann T."/>
            <person name="Bach T."/>
            <person name="Mueller R."/>
        </authorList>
    </citation>
    <scope>NUCLEOTIDE SEQUENCE [LARGE SCALE GENOMIC DNA]</scope>
    <source>
        <strain evidence="1 2">MSr11954</strain>
    </source>
</reference>
<keyword evidence="2" id="KW-1185">Reference proteome</keyword>
<sequence>MINSERPADLDDLFIACRAENAKRAFGEAVACFRAGAYRASIVATWTAVVFDYLGKLRELELAGNKEAANVLLEFENARASSNIPLAQKLEGQVLADAAVKFELLTPIEHEDLERLRLDRHRCAHPSLLTLDEPYQPPAELARVHMRNAVTHLLSRPPLQGREAWERVWADVSSEYFPLNQLEAVERIQLRLTRARPSLVRMLIIELTKKLLGPYDQNEDMRADARAHAALAATVSLHHAEAERLLREKFDKLADSVPDSNLHRLVHYCRRVSLAWSALGRAMQGKLRTFVEGAAPMVLDDALEIVDLRECVVKRIPRLGDGSLIGLAQRSRDTAVLDEIVARFEGKALFTTFRDLRPALNDEDLRARWTVDQRKRLVRALATNDTLKSYMGYESVIEGVLEISSSANSEDEWRPVFEFCISKKWLLAVARAIRAIYPNFPDVPDVKPTDPAAESSVASSA</sequence>
<proteinExistence type="predicted"/>